<feature type="signal peptide" evidence="2">
    <location>
        <begin position="1"/>
        <end position="22"/>
    </location>
</feature>
<protein>
    <submittedName>
        <fullName evidence="4">4-phytase</fullName>
    </submittedName>
</protein>
<dbReference type="RefSeq" id="WP_084072058.1">
    <property type="nucleotide sequence ID" value="NZ_AVPJ01000005.1"/>
</dbReference>
<accession>A0A0A0JAA0</accession>
<keyword evidence="5" id="KW-1185">Reference proteome</keyword>
<name>A0A0A0JAA0_9MICO</name>
<dbReference type="Gene3D" id="3.10.105.10">
    <property type="entry name" value="Dipeptide-binding Protein, Domain 3"/>
    <property type="match status" value="1"/>
</dbReference>
<dbReference type="InterPro" id="IPR039424">
    <property type="entry name" value="SBP_5"/>
</dbReference>
<organism evidence="4 5">
    <name type="scientific">Knoellia sinensis KCTC 19936</name>
    <dbReference type="NCBI Taxonomy" id="1385520"/>
    <lineage>
        <taxon>Bacteria</taxon>
        <taxon>Bacillati</taxon>
        <taxon>Actinomycetota</taxon>
        <taxon>Actinomycetes</taxon>
        <taxon>Micrococcales</taxon>
        <taxon>Intrasporangiaceae</taxon>
        <taxon>Knoellia</taxon>
    </lineage>
</organism>
<evidence type="ECO:0000313" key="4">
    <source>
        <dbReference type="EMBL" id="KGN32957.1"/>
    </source>
</evidence>
<evidence type="ECO:0000256" key="1">
    <source>
        <dbReference type="SAM" id="MobiDB-lite"/>
    </source>
</evidence>
<dbReference type="InterPro" id="IPR030678">
    <property type="entry name" value="Peptide/Ni-bd"/>
</dbReference>
<dbReference type="Gene3D" id="3.40.190.10">
    <property type="entry name" value="Periplasmic binding protein-like II"/>
    <property type="match status" value="1"/>
</dbReference>
<sequence length="546" mass="59912">MTRQRMKIWMAITAGAALTATACGGASESGGEDTGESGGSFSMYVCEPEHLIPQNTNETCGGEVLGALFTPLVSFTADESEMTFDDAIAESIESDDQKVWTIRLKEGFTFHNGEPVDAQSYVRAWNAGAYGPNAYGNNYFFANIEGYDALNPKDPDGDGAQKPPAPSTKELSGLKVIDDRTFEVTLTAPFSQFPLTVGYTAFFPLPKAYEDDPKAFEESPIGNGPFMMDGTWQHDQQIKVKRYENYKGDKAKADAVTFKIYSNVNTAYNDLLGGNLDIMDSLPPERLGEAKSQFGERFVERPSSSFTYVGFPLYDPKFEDPKLRQAFSMAIDRQAIIDAIFSGAYQPAKSVVSPVVTGSREDPCGEPCTYNPERAKQLLQEAGGWSGPLTLWFNSGAGHEKWMEAVSNQLRSNLGITDIQFKSLEFAEYLGLLDSEKITGPFRLGWVMDYPSPQNYLEPIHSSGGSSNNTTYSNKAVDDLIAEGNAADSVEAGIEAYNKAEDLILEDMPIIPMWFGKVQAGHSDHVDNVVIDAFTRVRLEDVTVNQ</sequence>
<dbReference type="PANTHER" id="PTHR30290">
    <property type="entry name" value="PERIPLASMIC BINDING COMPONENT OF ABC TRANSPORTER"/>
    <property type="match status" value="1"/>
</dbReference>
<dbReference type="AlphaFoldDB" id="A0A0A0JAA0"/>
<feature type="chain" id="PRO_5039272818" evidence="2">
    <location>
        <begin position="23"/>
        <end position="546"/>
    </location>
</feature>
<comment type="caution">
    <text evidence="4">The sequence shown here is derived from an EMBL/GenBank/DDBJ whole genome shotgun (WGS) entry which is preliminary data.</text>
</comment>
<dbReference type="Pfam" id="PF00496">
    <property type="entry name" value="SBP_bac_5"/>
    <property type="match status" value="1"/>
</dbReference>
<dbReference type="GO" id="GO:0042597">
    <property type="term" value="C:periplasmic space"/>
    <property type="evidence" value="ECO:0007669"/>
    <property type="project" value="UniProtKB-ARBA"/>
</dbReference>
<dbReference type="PROSITE" id="PS51257">
    <property type="entry name" value="PROKAR_LIPOPROTEIN"/>
    <property type="match status" value="1"/>
</dbReference>
<evidence type="ECO:0000313" key="5">
    <source>
        <dbReference type="Proteomes" id="UP000030002"/>
    </source>
</evidence>
<feature type="domain" description="Solute-binding protein family 5" evidence="3">
    <location>
        <begin position="87"/>
        <end position="467"/>
    </location>
</feature>
<dbReference type="eggNOG" id="COG4166">
    <property type="taxonomic scope" value="Bacteria"/>
</dbReference>
<dbReference type="Gene3D" id="3.90.76.10">
    <property type="entry name" value="Dipeptide-binding Protein, Domain 1"/>
    <property type="match status" value="1"/>
</dbReference>
<dbReference type="CDD" id="cd00995">
    <property type="entry name" value="PBP2_NikA_DppA_OppA_like"/>
    <property type="match status" value="1"/>
</dbReference>
<evidence type="ECO:0000259" key="3">
    <source>
        <dbReference type="Pfam" id="PF00496"/>
    </source>
</evidence>
<evidence type="ECO:0000256" key="2">
    <source>
        <dbReference type="SAM" id="SignalP"/>
    </source>
</evidence>
<dbReference type="STRING" id="1385520.N802_16400"/>
<proteinExistence type="predicted"/>
<feature type="region of interest" description="Disordered" evidence="1">
    <location>
        <begin position="151"/>
        <end position="170"/>
    </location>
</feature>
<dbReference type="GO" id="GO:0043190">
    <property type="term" value="C:ATP-binding cassette (ABC) transporter complex"/>
    <property type="evidence" value="ECO:0007669"/>
    <property type="project" value="InterPro"/>
</dbReference>
<dbReference type="GO" id="GO:0015833">
    <property type="term" value="P:peptide transport"/>
    <property type="evidence" value="ECO:0007669"/>
    <property type="project" value="TreeGrafter"/>
</dbReference>
<gene>
    <name evidence="4" type="ORF">N802_16400</name>
</gene>
<dbReference type="InterPro" id="IPR000914">
    <property type="entry name" value="SBP_5_dom"/>
</dbReference>
<keyword evidence="2" id="KW-0732">Signal</keyword>
<dbReference type="SUPFAM" id="SSF53850">
    <property type="entry name" value="Periplasmic binding protein-like II"/>
    <property type="match status" value="1"/>
</dbReference>
<dbReference type="EMBL" id="AVPJ01000005">
    <property type="protein sequence ID" value="KGN32957.1"/>
    <property type="molecule type" value="Genomic_DNA"/>
</dbReference>
<reference evidence="4 5" key="1">
    <citation type="submission" date="2013-08" db="EMBL/GenBank/DDBJ databases">
        <title>The genome sequence of Knoellia sinensis.</title>
        <authorList>
            <person name="Zhu W."/>
            <person name="Wang G."/>
        </authorList>
    </citation>
    <scope>NUCLEOTIDE SEQUENCE [LARGE SCALE GENOMIC DNA]</scope>
    <source>
        <strain evidence="4 5">KCTC 19936</strain>
    </source>
</reference>
<dbReference type="PANTHER" id="PTHR30290:SF83">
    <property type="entry name" value="ABC TRANSPORTER SUBSTRATE-BINDING PROTEIN"/>
    <property type="match status" value="1"/>
</dbReference>
<dbReference type="GO" id="GO:1904680">
    <property type="term" value="F:peptide transmembrane transporter activity"/>
    <property type="evidence" value="ECO:0007669"/>
    <property type="project" value="TreeGrafter"/>
</dbReference>
<dbReference type="PIRSF" id="PIRSF002741">
    <property type="entry name" value="MppA"/>
    <property type="match status" value="1"/>
</dbReference>
<dbReference type="Proteomes" id="UP000030002">
    <property type="component" value="Unassembled WGS sequence"/>
</dbReference>